<dbReference type="PANTHER" id="PTHR20898:SF1">
    <property type="entry name" value="MD-2-RELATED LIPID-RECOGNITION DOMAIN-CONTAINING PROTEIN"/>
    <property type="match status" value="1"/>
</dbReference>
<keyword evidence="2" id="KW-1185">Reference proteome</keyword>
<reference evidence="1" key="2">
    <citation type="submission" date="2020-05" db="UniProtKB">
        <authorList>
            <consortium name="EnsemblMetazoa"/>
        </authorList>
    </citation>
    <scope>IDENTIFICATION</scope>
    <source>
        <strain evidence="1">FAR1</strain>
    </source>
</reference>
<dbReference type="VEuPathDB" id="VectorBase:AFAF011153"/>
<evidence type="ECO:0000313" key="1">
    <source>
        <dbReference type="EnsemblMetazoa" id="AFAF011153-PA"/>
    </source>
</evidence>
<protein>
    <recommendedName>
        <fullName evidence="3">MD-2-related lipid-recognition domain-containing protein</fullName>
    </recommendedName>
</protein>
<dbReference type="InterPro" id="IPR010512">
    <property type="entry name" value="DUF1091"/>
</dbReference>
<dbReference type="AlphaFoldDB" id="A0A182QIZ2"/>
<organism evidence="1 2">
    <name type="scientific">Anopheles farauti</name>
    <dbReference type="NCBI Taxonomy" id="69004"/>
    <lineage>
        <taxon>Eukaryota</taxon>
        <taxon>Metazoa</taxon>
        <taxon>Ecdysozoa</taxon>
        <taxon>Arthropoda</taxon>
        <taxon>Hexapoda</taxon>
        <taxon>Insecta</taxon>
        <taxon>Pterygota</taxon>
        <taxon>Neoptera</taxon>
        <taxon>Endopterygota</taxon>
        <taxon>Diptera</taxon>
        <taxon>Nematocera</taxon>
        <taxon>Culicoidea</taxon>
        <taxon>Culicidae</taxon>
        <taxon>Anophelinae</taxon>
        <taxon>Anopheles</taxon>
    </lineage>
</organism>
<dbReference type="Pfam" id="PF06477">
    <property type="entry name" value="DUF1091"/>
    <property type="match status" value="1"/>
</dbReference>
<dbReference type="PANTHER" id="PTHR20898">
    <property type="entry name" value="DAEDALUS ON 3-RELATED-RELATED"/>
    <property type="match status" value="1"/>
</dbReference>
<reference evidence="2" key="1">
    <citation type="submission" date="2014-01" db="EMBL/GenBank/DDBJ databases">
        <title>The Genome Sequence of Anopheles farauti FAR1 (V2).</title>
        <authorList>
            <consortium name="The Broad Institute Genomics Platform"/>
            <person name="Neafsey D.E."/>
            <person name="Besansky N."/>
            <person name="Howell P."/>
            <person name="Walton C."/>
            <person name="Young S.K."/>
            <person name="Zeng Q."/>
            <person name="Gargeya S."/>
            <person name="Fitzgerald M."/>
            <person name="Haas B."/>
            <person name="Abouelleil A."/>
            <person name="Allen A.W."/>
            <person name="Alvarado L."/>
            <person name="Arachchi H.M."/>
            <person name="Berlin A.M."/>
            <person name="Chapman S.B."/>
            <person name="Gainer-Dewar J."/>
            <person name="Goldberg J."/>
            <person name="Griggs A."/>
            <person name="Gujja S."/>
            <person name="Hansen M."/>
            <person name="Howarth C."/>
            <person name="Imamovic A."/>
            <person name="Ireland A."/>
            <person name="Larimer J."/>
            <person name="McCowan C."/>
            <person name="Murphy C."/>
            <person name="Pearson M."/>
            <person name="Poon T.W."/>
            <person name="Priest M."/>
            <person name="Roberts A."/>
            <person name="Saif S."/>
            <person name="Shea T."/>
            <person name="Sisk P."/>
            <person name="Sykes S."/>
            <person name="Wortman J."/>
            <person name="Nusbaum C."/>
            <person name="Birren B."/>
        </authorList>
    </citation>
    <scope>NUCLEOTIDE SEQUENCE [LARGE SCALE GENOMIC DNA]</scope>
    <source>
        <strain evidence="2">FAR1</strain>
    </source>
</reference>
<dbReference type="EMBL" id="AXCN02001143">
    <property type="status" value="NOT_ANNOTATED_CDS"/>
    <property type="molecule type" value="Genomic_DNA"/>
</dbReference>
<dbReference type="Proteomes" id="UP000075886">
    <property type="component" value="Unassembled WGS sequence"/>
</dbReference>
<dbReference type="EnsemblMetazoa" id="AFAF011153-RA">
    <property type="protein sequence ID" value="AFAF011153-PA"/>
    <property type="gene ID" value="AFAF011153"/>
</dbReference>
<sequence length="191" mass="21748">MPVDLSKMYGATTIATVLLIYLSLTGAAKVEKMVIILTSIDVSTHPRYLNSTVKLTRYATLPYTSFDLNITSLVKIHTMALQARYSVRTRMLENVLYDSTIDLCAFFVRPNERLVKMVYDSMKRSGQMPKGCPADPTQLVFKNITLNHVRLPVFLPESNFKLEVNCWQGPEKTLIFESVWHGRLKKVSINN</sequence>
<evidence type="ECO:0008006" key="3">
    <source>
        <dbReference type="Google" id="ProtNLM"/>
    </source>
</evidence>
<evidence type="ECO:0000313" key="2">
    <source>
        <dbReference type="Proteomes" id="UP000075886"/>
    </source>
</evidence>
<accession>A0A182QIZ2</accession>
<proteinExistence type="predicted"/>
<name>A0A182QIZ2_9DIPT</name>